<accession>A0A024GHU6</accession>
<evidence type="ECO:0000313" key="1">
    <source>
        <dbReference type="EMBL" id="CCI46096.1"/>
    </source>
</evidence>
<sequence>MYPEKADVNTTHLSSLVESSRLTSSLHTPSDDSAVIIFTLSLRSTPIFMKYLRFITMSLSLLHQALARMFTYQNALPTKRSGDLVIRTNDVKVCKLILHTDIFASNAFIQTRSKDQTLCTFTNVSIKTNVQTAPSPGSTTYVVDKSKDNCLPDDDCSSAKCCEGSQCVADVCQSVYNHLVDVSIGVRFPGSNNDLVLLLNPHFINKMS</sequence>
<gene>
    <name evidence="1" type="ORF">BN9_070250</name>
</gene>
<name>A0A024GHU6_9STRA</name>
<evidence type="ECO:0000313" key="2">
    <source>
        <dbReference type="Proteomes" id="UP000053237"/>
    </source>
</evidence>
<keyword evidence="2" id="KW-1185">Reference proteome</keyword>
<comment type="caution">
    <text evidence="1">The sequence shown here is derived from an EMBL/GenBank/DDBJ whole genome shotgun (WGS) entry which is preliminary data.</text>
</comment>
<dbReference type="AlphaFoldDB" id="A0A024GHU6"/>
<organism evidence="1 2">
    <name type="scientific">Albugo candida</name>
    <dbReference type="NCBI Taxonomy" id="65357"/>
    <lineage>
        <taxon>Eukaryota</taxon>
        <taxon>Sar</taxon>
        <taxon>Stramenopiles</taxon>
        <taxon>Oomycota</taxon>
        <taxon>Peronosporomycetes</taxon>
        <taxon>Albuginales</taxon>
        <taxon>Albuginaceae</taxon>
        <taxon>Albugo</taxon>
    </lineage>
</organism>
<dbReference type="Proteomes" id="UP000053237">
    <property type="component" value="Unassembled WGS sequence"/>
</dbReference>
<dbReference type="EMBL" id="CAIX01000116">
    <property type="protein sequence ID" value="CCI46096.1"/>
    <property type="molecule type" value="Genomic_DNA"/>
</dbReference>
<protein>
    <submittedName>
        <fullName evidence="1">Uncharacterized protein</fullName>
    </submittedName>
</protein>
<reference evidence="1 2" key="1">
    <citation type="submission" date="2012-05" db="EMBL/GenBank/DDBJ databases">
        <title>Recombination and specialization in a pathogen metapopulation.</title>
        <authorList>
            <person name="Gardiner A."/>
            <person name="Kemen E."/>
            <person name="Schultz-Larsen T."/>
            <person name="MacLean D."/>
            <person name="Van Oosterhout C."/>
            <person name="Jones J.D.G."/>
        </authorList>
    </citation>
    <scope>NUCLEOTIDE SEQUENCE [LARGE SCALE GENOMIC DNA]</scope>
    <source>
        <strain evidence="1 2">Ac Nc2</strain>
    </source>
</reference>
<dbReference type="InParanoid" id="A0A024GHU6"/>
<proteinExistence type="predicted"/>